<name>A0ABY0P564_9HYPH</name>
<dbReference type="RefSeq" id="WP_091860304.1">
    <property type="nucleotide sequence ID" value="NZ_FNBZ01000007.1"/>
</dbReference>
<comment type="caution">
    <text evidence="1">The sequence shown here is derived from an EMBL/GenBank/DDBJ whole genome shotgun (WGS) entry which is preliminary data.</text>
</comment>
<evidence type="ECO:0000313" key="2">
    <source>
        <dbReference type="Proteomes" id="UP000199468"/>
    </source>
</evidence>
<gene>
    <name evidence="1" type="ORF">SAMN05421844_107203</name>
</gene>
<dbReference type="EMBL" id="FNBZ01000007">
    <property type="protein sequence ID" value="SDH22259.1"/>
    <property type="molecule type" value="Genomic_DNA"/>
</dbReference>
<sequence length="93" mass="10077">MTEFERIADEIDAAMWNGLICPHQATASYRRVRGIARLVESRGLTRNVGLVMAIAEAERAASGPPLGDPGLPPIPFALTIQDESPLLLESRHA</sequence>
<organism evidence="1 2">
    <name type="scientific">Bosea robiniae</name>
    <dbReference type="NCBI Taxonomy" id="1036780"/>
    <lineage>
        <taxon>Bacteria</taxon>
        <taxon>Pseudomonadati</taxon>
        <taxon>Pseudomonadota</taxon>
        <taxon>Alphaproteobacteria</taxon>
        <taxon>Hyphomicrobiales</taxon>
        <taxon>Boseaceae</taxon>
        <taxon>Bosea</taxon>
    </lineage>
</organism>
<proteinExistence type="predicted"/>
<dbReference type="Proteomes" id="UP000199468">
    <property type="component" value="Unassembled WGS sequence"/>
</dbReference>
<accession>A0ABY0P564</accession>
<evidence type="ECO:0000313" key="1">
    <source>
        <dbReference type="EMBL" id="SDH22259.1"/>
    </source>
</evidence>
<protein>
    <submittedName>
        <fullName evidence="1">Uncharacterized protein</fullName>
    </submittedName>
</protein>
<reference evidence="1 2" key="1">
    <citation type="submission" date="2016-10" db="EMBL/GenBank/DDBJ databases">
        <authorList>
            <person name="Varghese N."/>
            <person name="Submissions S."/>
        </authorList>
    </citation>
    <scope>NUCLEOTIDE SEQUENCE [LARGE SCALE GENOMIC DNA]</scope>
    <source>
        <strain evidence="1 2">DSM 26672</strain>
    </source>
</reference>
<keyword evidence="2" id="KW-1185">Reference proteome</keyword>